<feature type="compositionally biased region" description="Polar residues" evidence="1">
    <location>
        <begin position="763"/>
        <end position="783"/>
    </location>
</feature>
<dbReference type="PANTHER" id="PTHR24359">
    <property type="entry name" value="SERINE/THREONINE-PROTEIN KINASE SBK1"/>
    <property type="match status" value="1"/>
</dbReference>
<dbReference type="PROSITE" id="PS50011">
    <property type="entry name" value="PROTEIN_KINASE_DOM"/>
    <property type="match status" value="1"/>
</dbReference>
<dbReference type="SUPFAM" id="SSF56112">
    <property type="entry name" value="Protein kinase-like (PK-like)"/>
    <property type="match status" value="1"/>
</dbReference>
<dbReference type="Gene3D" id="1.10.510.10">
    <property type="entry name" value="Transferase(Phosphotransferase) domain 1"/>
    <property type="match status" value="1"/>
</dbReference>
<accession>A0AAV9HX82</accession>
<proteinExistence type="predicted"/>
<evidence type="ECO:0000313" key="4">
    <source>
        <dbReference type="Proteomes" id="UP001321749"/>
    </source>
</evidence>
<evidence type="ECO:0000256" key="1">
    <source>
        <dbReference type="SAM" id="MobiDB-lite"/>
    </source>
</evidence>
<gene>
    <name evidence="3" type="ORF">QBC42DRAFT_264225</name>
</gene>
<reference evidence="3" key="1">
    <citation type="journal article" date="2023" name="Mol. Phylogenet. Evol.">
        <title>Genome-scale phylogeny and comparative genomics of the fungal order Sordariales.</title>
        <authorList>
            <person name="Hensen N."/>
            <person name="Bonometti L."/>
            <person name="Westerberg I."/>
            <person name="Brannstrom I.O."/>
            <person name="Guillou S."/>
            <person name="Cros-Aarteil S."/>
            <person name="Calhoun S."/>
            <person name="Haridas S."/>
            <person name="Kuo A."/>
            <person name="Mondo S."/>
            <person name="Pangilinan J."/>
            <person name="Riley R."/>
            <person name="LaButti K."/>
            <person name="Andreopoulos B."/>
            <person name="Lipzen A."/>
            <person name="Chen C."/>
            <person name="Yan M."/>
            <person name="Daum C."/>
            <person name="Ng V."/>
            <person name="Clum A."/>
            <person name="Steindorff A."/>
            <person name="Ohm R.A."/>
            <person name="Martin F."/>
            <person name="Silar P."/>
            <person name="Natvig D.O."/>
            <person name="Lalanne C."/>
            <person name="Gautier V."/>
            <person name="Ament-Velasquez S.L."/>
            <person name="Kruys A."/>
            <person name="Hutchinson M.I."/>
            <person name="Powell A.J."/>
            <person name="Barry K."/>
            <person name="Miller A.N."/>
            <person name="Grigoriev I.V."/>
            <person name="Debuchy R."/>
            <person name="Gladieux P."/>
            <person name="Hiltunen Thoren M."/>
            <person name="Johannesson H."/>
        </authorList>
    </citation>
    <scope>NUCLEOTIDE SEQUENCE</scope>
    <source>
        <strain evidence="3">PSN324</strain>
    </source>
</reference>
<feature type="region of interest" description="Disordered" evidence="1">
    <location>
        <begin position="741"/>
        <end position="783"/>
    </location>
</feature>
<dbReference type="Proteomes" id="UP001321749">
    <property type="component" value="Unassembled WGS sequence"/>
</dbReference>
<feature type="compositionally biased region" description="Low complexity" evidence="1">
    <location>
        <begin position="74"/>
        <end position="83"/>
    </location>
</feature>
<dbReference type="GO" id="GO:0004674">
    <property type="term" value="F:protein serine/threonine kinase activity"/>
    <property type="evidence" value="ECO:0007669"/>
    <property type="project" value="TreeGrafter"/>
</dbReference>
<organism evidence="3 4">
    <name type="scientific">Cladorrhinum samala</name>
    <dbReference type="NCBI Taxonomy" id="585594"/>
    <lineage>
        <taxon>Eukaryota</taxon>
        <taxon>Fungi</taxon>
        <taxon>Dikarya</taxon>
        <taxon>Ascomycota</taxon>
        <taxon>Pezizomycotina</taxon>
        <taxon>Sordariomycetes</taxon>
        <taxon>Sordariomycetidae</taxon>
        <taxon>Sordariales</taxon>
        <taxon>Podosporaceae</taxon>
        <taxon>Cladorrhinum</taxon>
    </lineage>
</organism>
<name>A0AAV9HX82_9PEZI</name>
<dbReference type="AlphaFoldDB" id="A0AAV9HX82"/>
<dbReference type="InterPro" id="IPR000719">
    <property type="entry name" value="Prot_kinase_dom"/>
</dbReference>
<comment type="caution">
    <text evidence="3">The sequence shown here is derived from an EMBL/GenBank/DDBJ whole genome shotgun (WGS) entry which is preliminary data.</text>
</comment>
<dbReference type="EMBL" id="MU864952">
    <property type="protein sequence ID" value="KAK4464068.1"/>
    <property type="molecule type" value="Genomic_DNA"/>
</dbReference>
<dbReference type="GO" id="GO:0005524">
    <property type="term" value="F:ATP binding"/>
    <property type="evidence" value="ECO:0007669"/>
    <property type="project" value="InterPro"/>
</dbReference>
<reference evidence="3" key="2">
    <citation type="submission" date="2023-06" db="EMBL/GenBank/DDBJ databases">
        <authorList>
            <consortium name="Lawrence Berkeley National Laboratory"/>
            <person name="Mondo S.J."/>
            <person name="Hensen N."/>
            <person name="Bonometti L."/>
            <person name="Westerberg I."/>
            <person name="Brannstrom I.O."/>
            <person name="Guillou S."/>
            <person name="Cros-Aarteil S."/>
            <person name="Calhoun S."/>
            <person name="Haridas S."/>
            <person name="Kuo A."/>
            <person name="Pangilinan J."/>
            <person name="Riley R."/>
            <person name="Labutti K."/>
            <person name="Andreopoulos B."/>
            <person name="Lipzen A."/>
            <person name="Chen C."/>
            <person name="Yanf M."/>
            <person name="Daum C."/>
            <person name="Ng V."/>
            <person name="Clum A."/>
            <person name="Steindorff A."/>
            <person name="Ohm R."/>
            <person name="Martin F."/>
            <person name="Silar P."/>
            <person name="Natvig D."/>
            <person name="Lalanne C."/>
            <person name="Gautier V."/>
            <person name="Ament-Velasquez S.L."/>
            <person name="Kruys A."/>
            <person name="Hutchinson M.I."/>
            <person name="Powell A.J."/>
            <person name="Barry K."/>
            <person name="Miller A.N."/>
            <person name="Grigoriev I.V."/>
            <person name="Debuchy R."/>
            <person name="Gladieux P."/>
            <person name="Thoren M.H."/>
            <person name="Johannesson H."/>
        </authorList>
    </citation>
    <scope>NUCLEOTIDE SEQUENCE</scope>
    <source>
        <strain evidence="3">PSN324</strain>
    </source>
</reference>
<keyword evidence="3" id="KW-0418">Kinase</keyword>
<protein>
    <submittedName>
        <fullName evidence="3">Kinase-like domain-containing protein</fullName>
    </submittedName>
</protein>
<keyword evidence="3" id="KW-0808">Transferase</keyword>
<feature type="domain" description="Protein kinase" evidence="2">
    <location>
        <begin position="320"/>
        <end position="669"/>
    </location>
</feature>
<dbReference type="Pfam" id="PF00069">
    <property type="entry name" value="Pkinase"/>
    <property type="match status" value="1"/>
</dbReference>
<evidence type="ECO:0000259" key="2">
    <source>
        <dbReference type="PROSITE" id="PS50011"/>
    </source>
</evidence>
<evidence type="ECO:0000313" key="3">
    <source>
        <dbReference type="EMBL" id="KAK4464068.1"/>
    </source>
</evidence>
<dbReference type="SMART" id="SM00220">
    <property type="entry name" value="S_TKc"/>
    <property type="match status" value="1"/>
</dbReference>
<keyword evidence="4" id="KW-1185">Reference proteome</keyword>
<sequence>MFSTCAQQHVCECIVSFFFKPHLIFNLFRQYHLHMSPRTEHHEPPRPASIPALVVLDPGGLQGVAEGLQPPPTANQAPANNTPETNGGTPGPLQPVTVYDRGYSIYKKDQKTGKRSVPTVKPTVTTSEPLSDQLLTLQRASSDGRSYFPCGSVEALLTEEVVTKALRAERHNITQRQLSDSEIERYAAKICSPSVELPNGELSGYQKLFAILVLLSRCWDIVALIDYELPLSDGAKLRICDAHLPLEAVPVGGDGKLVRMRLGSARDTNLECFAHWPSLLHKNFEDEQWGLLAPYFAQGEKHHVRIYRLSTKDILPWTLVDKAEPLAGGGFSYVSHVMLDPSHHNFDDSIMSDGTFAVKHIKMSAYNADAERTDTTVLQWQNMIQADFAREIQTLNMFSGAEQDAWNKGRFDTKKHIINLLVAYQRGDECCLVFRWAQSDLLKMWKTLRRDPPSKADKSPLTWVLEQSKGLASAIQRIHLHTTTQSRTEDQLLMPEQKIYGRHGDIKPENILHFVNRGRPGELGTLTLTDFGLCRFHGENSRSYVPKQAIQRTPTYRPPECDMKGSKISRSFDIWSFGCVLLEFLTWYLGGWQLLEEFVNARKVPSVLMYGFSSDQFFELVTPLKETGRKQFIRVKTEVHEFVRNRLHTHPACTDIIHDILKFIMEQMIVVESHGAHKRERAHCSSVYSFLSGQCEKLKGLPDELVFNPWEPRRERQAEPVAVEIVLEDGAARTMESRVDQIRKHTGPTIVLPEGVPLDGNRSRSTSPGPGARRTQTFPPAST</sequence>
<dbReference type="InterPro" id="IPR011009">
    <property type="entry name" value="Kinase-like_dom_sf"/>
</dbReference>
<feature type="region of interest" description="Disordered" evidence="1">
    <location>
        <begin position="61"/>
        <end position="94"/>
    </location>
</feature>
<dbReference type="PANTHER" id="PTHR24359:SF37">
    <property type="entry name" value="PROTEIN KINASE DOMAIN-CONTAINING PROTEIN"/>
    <property type="match status" value="1"/>
</dbReference>